<feature type="binding site" evidence="11">
    <location>
        <position position="142"/>
    </location>
    <ligand>
        <name>substrate</name>
    </ligand>
</feature>
<dbReference type="Gene3D" id="3.40.1190.20">
    <property type="match status" value="1"/>
</dbReference>
<keyword evidence="9 11" id="KW-0119">Carbohydrate metabolism</keyword>
<evidence type="ECO:0000313" key="14">
    <source>
        <dbReference type="EMBL" id="GGL70390.1"/>
    </source>
</evidence>
<dbReference type="GO" id="GO:0005524">
    <property type="term" value="F:ATP binding"/>
    <property type="evidence" value="ECO:0007669"/>
    <property type="project" value="UniProtKB-UniRule"/>
</dbReference>
<feature type="binding site" evidence="11">
    <location>
        <position position="290"/>
    </location>
    <ligand>
        <name>K(+)</name>
        <dbReference type="ChEBI" id="CHEBI:29103"/>
    </ligand>
</feature>
<keyword evidence="1 11" id="KW-0963">Cytoplasm</keyword>
<feature type="binding site" evidence="11">
    <location>
        <begin position="41"/>
        <end position="45"/>
    </location>
    <ligand>
        <name>substrate</name>
    </ligand>
</feature>
<evidence type="ECO:0000256" key="5">
    <source>
        <dbReference type="ARBA" id="ARBA00022777"/>
    </source>
</evidence>
<sequence length="310" mass="31559">MSRPKVCVVGASNIDLISYVPRLPALGETLHGSTFRTGFGGKGANQAVMAAKLGADVVMVGKLGTDDFGDRTLANFRELGIDTSQVSRSDEAATGVAPIMVAPDGSNAIVIVTGANDLLDADDIAAARPSFRESGVVICQLEIPVGVTLAALRAARDEGTRTILNPAPAREDLAPELLGSCDLLCPNQSEAALLAGHPVDTVSQAANAARELLARGPGAVLITLGGDGCVVADEGGVDQIPGVTVEAVDSTGAGDAFVGALGYYLARGDELRSAASWANRIAALSVTAPGTQTSYPERVELPPDMLASLA</sequence>
<dbReference type="PRINTS" id="PR00990">
    <property type="entry name" value="RIBOKINASE"/>
</dbReference>
<dbReference type="FunFam" id="3.40.1190.20:FF:000010">
    <property type="entry name" value="Ribokinase"/>
    <property type="match status" value="1"/>
</dbReference>
<evidence type="ECO:0000256" key="6">
    <source>
        <dbReference type="ARBA" id="ARBA00022840"/>
    </source>
</evidence>
<feature type="binding site" evidence="11">
    <location>
        <begin position="223"/>
        <end position="228"/>
    </location>
    <ligand>
        <name>ATP</name>
        <dbReference type="ChEBI" id="CHEBI:30616"/>
    </ligand>
</feature>
<dbReference type="GO" id="GO:0046872">
    <property type="term" value="F:metal ion binding"/>
    <property type="evidence" value="ECO:0007669"/>
    <property type="project" value="UniProtKB-KW"/>
</dbReference>
<evidence type="ECO:0000256" key="1">
    <source>
        <dbReference type="ARBA" id="ARBA00022490"/>
    </source>
</evidence>
<keyword evidence="3 11" id="KW-0479">Metal-binding</keyword>
<dbReference type="CDD" id="cd01174">
    <property type="entry name" value="ribokinase"/>
    <property type="match status" value="1"/>
</dbReference>
<feature type="binding site" evidence="11">
    <location>
        <position position="285"/>
    </location>
    <ligand>
        <name>K(+)</name>
        <dbReference type="ChEBI" id="CHEBI:29103"/>
    </ligand>
</feature>
<evidence type="ECO:0000256" key="11">
    <source>
        <dbReference type="HAMAP-Rule" id="MF_01987"/>
    </source>
</evidence>
<feature type="binding site" evidence="11">
    <location>
        <position position="279"/>
    </location>
    <ligand>
        <name>ATP</name>
        <dbReference type="ChEBI" id="CHEBI:30616"/>
    </ligand>
</feature>
<evidence type="ECO:0000256" key="3">
    <source>
        <dbReference type="ARBA" id="ARBA00022723"/>
    </source>
</evidence>
<dbReference type="AlphaFoldDB" id="A0A917SDX2"/>
<protein>
    <recommendedName>
        <fullName evidence="11 12">Ribokinase</fullName>
        <shortName evidence="11">RK</shortName>
        <ecNumber evidence="11 12">2.7.1.15</ecNumber>
    </recommendedName>
</protein>
<keyword evidence="8 11" id="KW-0630">Potassium</keyword>
<accession>A0A917SDX2</accession>
<comment type="caution">
    <text evidence="11">Lacks conserved residue(s) required for the propagation of feature annotation.</text>
</comment>
<dbReference type="GO" id="GO:0005829">
    <property type="term" value="C:cytosol"/>
    <property type="evidence" value="ECO:0007669"/>
    <property type="project" value="TreeGrafter"/>
</dbReference>
<keyword evidence="4 11" id="KW-0547">Nucleotide-binding</keyword>
<dbReference type="InterPro" id="IPR002139">
    <property type="entry name" value="Ribo/fructo_kinase"/>
</dbReference>
<dbReference type="GO" id="GO:0004747">
    <property type="term" value="F:ribokinase activity"/>
    <property type="evidence" value="ECO:0007669"/>
    <property type="project" value="UniProtKB-UniRule"/>
</dbReference>
<feature type="binding site" evidence="11">
    <location>
        <position position="255"/>
    </location>
    <ligand>
        <name>substrate</name>
    </ligand>
</feature>
<dbReference type="Proteomes" id="UP000613840">
    <property type="component" value="Unassembled WGS sequence"/>
</dbReference>
<dbReference type="EC" id="2.7.1.15" evidence="11 12"/>
<comment type="activity regulation">
    <text evidence="11">Activated by a monovalent cation that binds near, but not in, the active site. The most likely occupant of the site in vivo is potassium. Ion binding induces a conformational change that may alter substrate affinity.</text>
</comment>
<evidence type="ECO:0000256" key="12">
    <source>
        <dbReference type="NCBIfam" id="TIGR02152"/>
    </source>
</evidence>
<comment type="caution">
    <text evidence="14">The sequence shown here is derived from an EMBL/GenBank/DDBJ whole genome shotgun (WGS) entry which is preliminary data.</text>
</comment>
<evidence type="ECO:0000256" key="9">
    <source>
        <dbReference type="ARBA" id="ARBA00023277"/>
    </source>
</evidence>
<keyword evidence="2 11" id="KW-0808">Transferase</keyword>
<organism evidence="14 15">
    <name type="scientific">Microlunatus endophyticus</name>
    <dbReference type="NCBI Taxonomy" id="1716077"/>
    <lineage>
        <taxon>Bacteria</taxon>
        <taxon>Bacillati</taxon>
        <taxon>Actinomycetota</taxon>
        <taxon>Actinomycetes</taxon>
        <taxon>Propionibacteriales</taxon>
        <taxon>Propionibacteriaceae</taxon>
        <taxon>Microlunatus</taxon>
    </lineage>
</organism>
<feature type="binding site" evidence="11">
    <location>
        <begin position="254"/>
        <end position="255"/>
    </location>
    <ligand>
        <name>ATP</name>
        <dbReference type="ChEBI" id="CHEBI:30616"/>
    </ligand>
</feature>
<feature type="binding site" evidence="11">
    <location>
        <position position="251"/>
    </location>
    <ligand>
        <name>K(+)</name>
        <dbReference type="ChEBI" id="CHEBI:29103"/>
    </ligand>
</feature>
<dbReference type="EMBL" id="BMMZ01000007">
    <property type="protein sequence ID" value="GGL70390.1"/>
    <property type="molecule type" value="Genomic_DNA"/>
</dbReference>
<keyword evidence="7 11" id="KW-0460">Magnesium</keyword>
<evidence type="ECO:0000256" key="10">
    <source>
        <dbReference type="ARBA" id="ARBA00051363"/>
    </source>
</evidence>
<evidence type="ECO:0000256" key="2">
    <source>
        <dbReference type="ARBA" id="ARBA00022679"/>
    </source>
</evidence>
<dbReference type="InterPro" id="IPR011877">
    <property type="entry name" value="Ribokinase"/>
</dbReference>
<proteinExistence type="inferred from homology"/>
<evidence type="ECO:0000259" key="13">
    <source>
        <dbReference type="Pfam" id="PF00294"/>
    </source>
</evidence>
<feature type="binding site" evidence="11">
    <location>
        <position position="294"/>
    </location>
    <ligand>
        <name>K(+)</name>
        <dbReference type="ChEBI" id="CHEBI:29103"/>
    </ligand>
</feature>
<reference evidence="14" key="2">
    <citation type="submission" date="2020-09" db="EMBL/GenBank/DDBJ databases">
        <authorList>
            <person name="Sun Q."/>
            <person name="Zhou Y."/>
        </authorList>
    </citation>
    <scope>NUCLEOTIDE SEQUENCE</scope>
    <source>
        <strain evidence="14">CGMCC 4.7306</strain>
    </source>
</reference>
<evidence type="ECO:0000256" key="8">
    <source>
        <dbReference type="ARBA" id="ARBA00022958"/>
    </source>
</evidence>
<keyword evidence="6 11" id="KW-0067">ATP-binding</keyword>
<dbReference type="PANTHER" id="PTHR10584">
    <property type="entry name" value="SUGAR KINASE"/>
    <property type="match status" value="1"/>
</dbReference>
<feature type="binding site" evidence="11">
    <location>
        <position position="187"/>
    </location>
    <ligand>
        <name>ATP</name>
        <dbReference type="ChEBI" id="CHEBI:30616"/>
    </ligand>
</feature>
<evidence type="ECO:0000313" key="15">
    <source>
        <dbReference type="Proteomes" id="UP000613840"/>
    </source>
</evidence>
<feature type="binding site" evidence="11">
    <location>
        <position position="249"/>
    </location>
    <ligand>
        <name>K(+)</name>
        <dbReference type="ChEBI" id="CHEBI:29103"/>
    </ligand>
</feature>
<name>A0A917SDX2_9ACTN</name>
<feature type="domain" description="Carbohydrate kinase PfkB" evidence="13">
    <location>
        <begin position="5"/>
        <end position="297"/>
    </location>
</feature>
<evidence type="ECO:0000256" key="7">
    <source>
        <dbReference type="ARBA" id="ARBA00022842"/>
    </source>
</evidence>
<comment type="catalytic activity">
    <reaction evidence="11">
        <text>D-ribose + ATP = D-ribose 5-phosphate + ADP + H(+)</text>
        <dbReference type="Rhea" id="RHEA:13697"/>
        <dbReference type="ChEBI" id="CHEBI:15378"/>
        <dbReference type="ChEBI" id="CHEBI:30616"/>
        <dbReference type="ChEBI" id="CHEBI:47013"/>
        <dbReference type="ChEBI" id="CHEBI:78346"/>
        <dbReference type="ChEBI" id="CHEBI:456216"/>
        <dbReference type="EC" id="2.7.1.15"/>
    </reaction>
</comment>
<reference evidence="14" key="1">
    <citation type="journal article" date="2014" name="Int. J. Syst. Evol. Microbiol.">
        <title>Complete genome sequence of Corynebacterium casei LMG S-19264T (=DSM 44701T), isolated from a smear-ripened cheese.</title>
        <authorList>
            <consortium name="US DOE Joint Genome Institute (JGI-PGF)"/>
            <person name="Walter F."/>
            <person name="Albersmeier A."/>
            <person name="Kalinowski J."/>
            <person name="Ruckert C."/>
        </authorList>
    </citation>
    <scope>NUCLEOTIDE SEQUENCE</scope>
    <source>
        <strain evidence="14">CGMCC 4.7306</strain>
    </source>
</reference>
<dbReference type="NCBIfam" id="TIGR02152">
    <property type="entry name" value="D_ribokin_bact"/>
    <property type="match status" value="1"/>
</dbReference>
<feature type="binding site" evidence="11">
    <location>
        <position position="288"/>
    </location>
    <ligand>
        <name>K(+)</name>
        <dbReference type="ChEBI" id="CHEBI:29103"/>
    </ligand>
</feature>
<comment type="cofactor">
    <cofactor evidence="11">
        <name>Mg(2+)</name>
        <dbReference type="ChEBI" id="CHEBI:18420"/>
    </cofactor>
    <text evidence="11">Requires a divalent cation, most likely magnesium in vivo, as an electrophilic catalyst to aid phosphoryl group transfer. It is the chelate of the metal and the nucleotide that is the actual substrate.</text>
</comment>
<dbReference type="GO" id="GO:0019303">
    <property type="term" value="P:D-ribose catabolic process"/>
    <property type="evidence" value="ECO:0007669"/>
    <property type="project" value="UniProtKB-UniRule"/>
</dbReference>
<dbReference type="InterPro" id="IPR029056">
    <property type="entry name" value="Ribokinase-like"/>
</dbReference>
<keyword evidence="15" id="KW-1185">Reference proteome</keyword>
<comment type="similarity">
    <text evidence="11">Belongs to the carbohydrate kinase PfkB family. Ribokinase subfamily.</text>
</comment>
<dbReference type="SUPFAM" id="SSF53613">
    <property type="entry name" value="Ribokinase-like"/>
    <property type="match status" value="1"/>
</dbReference>
<keyword evidence="5 11" id="KW-0418">Kinase</keyword>
<comment type="subcellular location">
    <subcellularLocation>
        <location evidence="11">Cytoplasm</location>
    </subcellularLocation>
</comment>
<dbReference type="InterPro" id="IPR011611">
    <property type="entry name" value="PfkB_dom"/>
</dbReference>
<dbReference type="Pfam" id="PF00294">
    <property type="entry name" value="PfkB"/>
    <property type="match status" value="1"/>
</dbReference>
<evidence type="ECO:0000256" key="4">
    <source>
        <dbReference type="ARBA" id="ARBA00022741"/>
    </source>
</evidence>
<gene>
    <name evidence="11 14" type="primary">rbsK</name>
    <name evidence="14" type="ORF">GCM10011575_31060</name>
</gene>
<feature type="binding site" evidence="11">
    <location>
        <begin position="13"/>
        <end position="15"/>
    </location>
    <ligand>
        <name>substrate</name>
    </ligand>
</feature>
<dbReference type="PANTHER" id="PTHR10584:SF166">
    <property type="entry name" value="RIBOKINASE"/>
    <property type="match status" value="1"/>
</dbReference>
<feature type="active site" description="Proton acceptor" evidence="11">
    <location>
        <position position="255"/>
    </location>
</feature>
<comment type="function">
    <text evidence="11">Catalyzes the phosphorylation of ribose at O-5 in a reaction requiring ATP and magnesium. The resulting D-ribose-5-phosphate can then be used either for sythesis of nucleotides, histidine, and tryptophan, or as a component of the pentose phosphate pathway.</text>
</comment>
<comment type="subunit">
    <text evidence="11">Homodimer.</text>
</comment>
<comment type="catalytic activity">
    <reaction evidence="10">
        <text>2-deoxy-D-ribose + ATP = 2-deoxy-D-ribose 5-phosphate + ADP + H(+)</text>
        <dbReference type="Rhea" id="RHEA:30871"/>
        <dbReference type="ChEBI" id="CHEBI:15378"/>
        <dbReference type="ChEBI" id="CHEBI:30616"/>
        <dbReference type="ChEBI" id="CHEBI:62877"/>
        <dbReference type="ChEBI" id="CHEBI:90761"/>
        <dbReference type="ChEBI" id="CHEBI:456216"/>
        <dbReference type="EC" id="2.7.1.229"/>
    </reaction>
    <physiologicalReaction direction="left-to-right" evidence="10">
        <dbReference type="Rhea" id="RHEA:30872"/>
    </physiologicalReaction>
</comment>
<dbReference type="RefSeq" id="WP_188896279.1">
    <property type="nucleotide sequence ID" value="NZ_BMMZ01000007.1"/>
</dbReference>
<dbReference type="HAMAP" id="MF_01987">
    <property type="entry name" value="Ribokinase"/>
    <property type="match status" value="1"/>
</dbReference>
<comment type="pathway">
    <text evidence="11">Carbohydrate metabolism; D-ribose degradation; D-ribose 5-phosphate from beta-D-ribopyranose: step 2/2.</text>
</comment>